<dbReference type="RefSeq" id="WP_345183992.1">
    <property type="nucleotide sequence ID" value="NZ_BAABGP010000004.1"/>
</dbReference>
<accession>A0ABP8P3J7</accession>
<dbReference type="PROSITE" id="PS51257">
    <property type="entry name" value="PROKAR_LIPOPROTEIN"/>
    <property type="match status" value="1"/>
</dbReference>
<dbReference type="PANTHER" id="PTHR43649:SF12">
    <property type="entry name" value="DIACETYLCHITOBIOSE BINDING PROTEIN DASA"/>
    <property type="match status" value="1"/>
</dbReference>
<protein>
    <submittedName>
        <fullName evidence="2">Sugar ABC transporter substrate-binding protein</fullName>
    </submittedName>
</protein>
<feature type="region of interest" description="Disordered" evidence="1">
    <location>
        <begin position="34"/>
        <end position="55"/>
    </location>
</feature>
<keyword evidence="3" id="KW-1185">Reference proteome</keyword>
<dbReference type="InterPro" id="IPR050490">
    <property type="entry name" value="Bact_solute-bd_prot1"/>
</dbReference>
<gene>
    <name evidence="2" type="ORF">GCM10023171_04880</name>
</gene>
<dbReference type="Gene3D" id="3.40.190.10">
    <property type="entry name" value="Periplasmic binding protein-like II"/>
    <property type="match status" value="2"/>
</dbReference>
<name>A0ABP8P3J7_9MICO</name>
<sequence>MTDKRGNLAMKHRRIAAVLAGVAATVVVLTGCSTTSPNSGESTASVPQDSKKPSSLTMLVTTSGSENGLKSLAKTYEQKTGITINFVEVASGDLPTKEILAAKSKQNTFDLAMVDGFTLASVAAAGALVPLDSYLKDDTAYDYDADFPQGLKDYAKYKDVSYTVPLSTEPYLQWYRADLYDELGLKPATTWDEVTSNAKALQTAGYLGYNPLYNAAGAAHFYNEMLVSQGGRMFDPKTLKPLLDTDVAKKVMNQYLALKQYGPSSSTSGATANAVQAFQQQNAGQMVLASGWWPTINGTTSPVAGKVATAETPLGKLGTYTPTSMLYGWLAGISSASPHQKDAWEFLSWALGKDNVSAFIDAGAAPPARISTTSNHELVAKAPYLTAEAEAVKTGTTLPRIPAMSQIVSVISQGINAMATGQQTVDAGMAAMQSSVLNILVQAGAYKGN</sequence>
<dbReference type="InterPro" id="IPR006059">
    <property type="entry name" value="SBP"/>
</dbReference>
<dbReference type="Proteomes" id="UP001500731">
    <property type="component" value="Unassembled WGS sequence"/>
</dbReference>
<evidence type="ECO:0000313" key="3">
    <source>
        <dbReference type="Proteomes" id="UP001500731"/>
    </source>
</evidence>
<dbReference type="EMBL" id="BAABGP010000004">
    <property type="protein sequence ID" value="GAA4479462.1"/>
    <property type="molecule type" value="Genomic_DNA"/>
</dbReference>
<dbReference type="PANTHER" id="PTHR43649">
    <property type="entry name" value="ARABINOSE-BINDING PROTEIN-RELATED"/>
    <property type="match status" value="1"/>
</dbReference>
<organism evidence="2 3">
    <name type="scientific">Microbacterium panaciterrae</name>
    <dbReference type="NCBI Taxonomy" id="985759"/>
    <lineage>
        <taxon>Bacteria</taxon>
        <taxon>Bacillati</taxon>
        <taxon>Actinomycetota</taxon>
        <taxon>Actinomycetes</taxon>
        <taxon>Micrococcales</taxon>
        <taxon>Microbacteriaceae</taxon>
        <taxon>Microbacterium</taxon>
    </lineage>
</organism>
<comment type="caution">
    <text evidence="2">The sequence shown here is derived from an EMBL/GenBank/DDBJ whole genome shotgun (WGS) entry which is preliminary data.</text>
</comment>
<evidence type="ECO:0000313" key="2">
    <source>
        <dbReference type="EMBL" id="GAA4479462.1"/>
    </source>
</evidence>
<reference evidence="3" key="1">
    <citation type="journal article" date="2019" name="Int. J. Syst. Evol. Microbiol.">
        <title>The Global Catalogue of Microorganisms (GCM) 10K type strain sequencing project: providing services to taxonomists for standard genome sequencing and annotation.</title>
        <authorList>
            <consortium name="The Broad Institute Genomics Platform"/>
            <consortium name="The Broad Institute Genome Sequencing Center for Infectious Disease"/>
            <person name="Wu L."/>
            <person name="Ma J."/>
        </authorList>
    </citation>
    <scope>NUCLEOTIDE SEQUENCE [LARGE SCALE GENOMIC DNA]</scope>
    <source>
        <strain evidence="3">JCM 17839</strain>
    </source>
</reference>
<proteinExistence type="predicted"/>
<dbReference type="Pfam" id="PF01547">
    <property type="entry name" value="SBP_bac_1"/>
    <property type="match status" value="1"/>
</dbReference>
<evidence type="ECO:0000256" key="1">
    <source>
        <dbReference type="SAM" id="MobiDB-lite"/>
    </source>
</evidence>
<dbReference type="SUPFAM" id="SSF53850">
    <property type="entry name" value="Periplasmic binding protein-like II"/>
    <property type="match status" value="1"/>
</dbReference>